<dbReference type="Proteomes" id="UP000289340">
    <property type="component" value="Chromosome 4"/>
</dbReference>
<gene>
    <name evidence="1" type="ORF">D0Y65_010541</name>
</gene>
<proteinExistence type="predicted"/>
<dbReference type="EMBL" id="QZWG01000004">
    <property type="protein sequence ID" value="RZC17877.1"/>
    <property type="molecule type" value="Genomic_DNA"/>
</dbReference>
<dbReference type="InterPro" id="IPR053234">
    <property type="entry name" value="RPM1_Interactor"/>
</dbReference>
<comment type="caution">
    <text evidence="1">The sequence shown here is derived from an EMBL/GenBank/DDBJ whole genome shotgun (WGS) entry which is preliminary data.</text>
</comment>
<dbReference type="PANTHER" id="PTHR33443">
    <property type="entry name" value="ZGC:112980"/>
    <property type="match status" value="1"/>
</dbReference>
<accession>A0A445L3X4</accession>
<dbReference type="Gramene" id="XM_028374066.1">
    <property type="protein sequence ID" value="XP_028229867.1"/>
    <property type="gene ID" value="LOC114410221"/>
</dbReference>
<protein>
    <submittedName>
        <fullName evidence="1">Uncharacterized protein</fullName>
    </submittedName>
</protein>
<evidence type="ECO:0000313" key="2">
    <source>
        <dbReference type="Proteomes" id="UP000289340"/>
    </source>
</evidence>
<dbReference type="PANTHER" id="PTHR33443:SF30">
    <property type="entry name" value="SARCOSINE DEHYDROGENASE-2C PROTEIN"/>
    <property type="match status" value="1"/>
</dbReference>
<sequence length="166" mass="19099">MCCEREEEIKMKTPTTKVAKTLSKRTRPQYDIDIDSPIRAIACLKKIDDMRRFEETEDCFILGFDPSSAAVPLLVDSSADDVSVIAEKGQVACRDYPHSRHLCLKFPFTTTPHESYCEMCYCYVCDTAAPCKDWKGWHCNAESGIYWKNKRSLKKIQPVRLYNSQP</sequence>
<reference evidence="1 2" key="1">
    <citation type="submission" date="2018-09" db="EMBL/GenBank/DDBJ databases">
        <title>A high-quality reference genome of wild soybean provides a powerful tool to mine soybean genomes.</title>
        <authorList>
            <person name="Xie M."/>
            <person name="Chung C.Y.L."/>
            <person name="Li M.-W."/>
            <person name="Wong F.-L."/>
            <person name="Chan T.-F."/>
            <person name="Lam H.-M."/>
        </authorList>
    </citation>
    <scope>NUCLEOTIDE SEQUENCE [LARGE SCALE GENOMIC DNA]</scope>
    <source>
        <strain evidence="2">cv. W05</strain>
        <tissue evidence="1">Hypocotyl of etiolated seedlings</tissue>
    </source>
</reference>
<dbReference type="AlphaFoldDB" id="A0A445L3X4"/>
<name>A0A445L3X4_GLYSO</name>
<organism evidence="1 2">
    <name type="scientific">Glycine soja</name>
    <name type="common">Wild soybean</name>
    <dbReference type="NCBI Taxonomy" id="3848"/>
    <lineage>
        <taxon>Eukaryota</taxon>
        <taxon>Viridiplantae</taxon>
        <taxon>Streptophyta</taxon>
        <taxon>Embryophyta</taxon>
        <taxon>Tracheophyta</taxon>
        <taxon>Spermatophyta</taxon>
        <taxon>Magnoliopsida</taxon>
        <taxon>eudicotyledons</taxon>
        <taxon>Gunneridae</taxon>
        <taxon>Pentapetalae</taxon>
        <taxon>rosids</taxon>
        <taxon>fabids</taxon>
        <taxon>Fabales</taxon>
        <taxon>Fabaceae</taxon>
        <taxon>Papilionoideae</taxon>
        <taxon>50 kb inversion clade</taxon>
        <taxon>NPAAA clade</taxon>
        <taxon>indigoferoid/millettioid clade</taxon>
        <taxon>Phaseoleae</taxon>
        <taxon>Glycine</taxon>
        <taxon>Glycine subgen. Soja</taxon>
    </lineage>
</organism>
<evidence type="ECO:0000313" key="1">
    <source>
        <dbReference type="EMBL" id="RZC17877.1"/>
    </source>
</evidence>
<keyword evidence="2" id="KW-1185">Reference proteome</keyword>